<proteinExistence type="predicted"/>
<keyword evidence="3" id="KW-1185">Reference proteome</keyword>
<organism evidence="2 3">
    <name type="scientific">Hermanssonia centrifuga</name>
    <dbReference type="NCBI Taxonomy" id="98765"/>
    <lineage>
        <taxon>Eukaryota</taxon>
        <taxon>Fungi</taxon>
        <taxon>Dikarya</taxon>
        <taxon>Basidiomycota</taxon>
        <taxon>Agaricomycotina</taxon>
        <taxon>Agaricomycetes</taxon>
        <taxon>Polyporales</taxon>
        <taxon>Meruliaceae</taxon>
        <taxon>Hermanssonia</taxon>
    </lineage>
</organism>
<dbReference type="EMBL" id="SGPJ01000033">
    <property type="protein sequence ID" value="THH01074.1"/>
    <property type="molecule type" value="Genomic_DNA"/>
</dbReference>
<protein>
    <submittedName>
        <fullName evidence="2">Uncharacterized protein</fullName>
    </submittedName>
</protein>
<accession>A0A4S4KRK1</accession>
<keyword evidence="1" id="KW-0812">Transmembrane</keyword>
<name>A0A4S4KRK1_9APHY</name>
<dbReference type="Proteomes" id="UP000309038">
    <property type="component" value="Unassembled WGS sequence"/>
</dbReference>
<evidence type="ECO:0000256" key="1">
    <source>
        <dbReference type="SAM" id="Phobius"/>
    </source>
</evidence>
<keyword evidence="1" id="KW-1133">Transmembrane helix</keyword>
<gene>
    <name evidence="2" type="ORF">EW026_g1565</name>
</gene>
<sequence>MSSSAISLVFHSLVQLQVALFLFAKISSLGMLPKAMLI</sequence>
<evidence type="ECO:0000313" key="2">
    <source>
        <dbReference type="EMBL" id="THH01074.1"/>
    </source>
</evidence>
<dbReference type="AlphaFoldDB" id="A0A4S4KRK1"/>
<evidence type="ECO:0000313" key="3">
    <source>
        <dbReference type="Proteomes" id="UP000309038"/>
    </source>
</evidence>
<comment type="caution">
    <text evidence="2">The sequence shown here is derived from an EMBL/GenBank/DDBJ whole genome shotgun (WGS) entry which is preliminary data.</text>
</comment>
<reference evidence="2 3" key="1">
    <citation type="submission" date="2019-02" db="EMBL/GenBank/DDBJ databases">
        <title>Genome sequencing of the rare red list fungi Phlebia centrifuga.</title>
        <authorList>
            <person name="Buettner E."/>
            <person name="Kellner H."/>
        </authorList>
    </citation>
    <scope>NUCLEOTIDE SEQUENCE [LARGE SCALE GENOMIC DNA]</scope>
    <source>
        <strain evidence="2 3">DSM 108282</strain>
    </source>
</reference>
<feature type="transmembrane region" description="Helical" evidence="1">
    <location>
        <begin position="6"/>
        <end position="24"/>
    </location>
</feature>
<keyword evidence="1" id="KW-0472">Membrane</keyword>